<feature type="transmembrane region" description="Helical" evidence="7">
    <location>
        <begin position="303"/>
        <end position="331"/>
    </location>
</feature>
<feature type="transmembrane region" description="Helical" evidence="7">
    <location>
        <begin position="399"/>
        <end position="420"/>
    </location>
</feature>
<feature type="non-terminal residue" evidence="9">
    <location>
        <position position="540"/>
    </location>
</feature>
<keyword evidence="5 7" id="KW-0472">Membrane</keyword>
<keyword evidence="4 7" id="KW-1133">Transmembrane helix</keyword>
<evidence type="ECO:0000256" key="2">
    <source>
        <dbReference type="ARBA" id="ARBA00022475"/>
    </source>
</evidence>
<dbReference type="PANTHER" id="PTHR30572">
    <property type="entry name" value="MEMBRANE COMPONENT OF TRANSPORTER-RELATED"/>
    <property type="match status" value="1"/>
</dbReference>
<evidence type="ECO:0000256" key="4">
    <source>
        <dbReference type="ARBA" id="ARBA00022989"/>
    </source>
</evidence>
<evidence type="ECO:0000256" key="3">
    <source>
        <dbReference type="ARBA" id="ARBA00022692"/>
    </source>
</evidence>
<dbReference type="InterPro" id="IPR050250">
    <property type="entry name" value="Macrolide_Exporter_MacB"/>
</dbReference>
<dbReference type="GO" id="GO:0022857">
    <property type="term" value="F:transmembrane transporter activity"/>
    <property type="evidence" value="ECO:0007669"/>
    <property type="project" value="TreeGrafter"/>
</dbReference>
<feature type="domain" description="ABC3 transporter permease C-terminal" evidence="8">
    <location>
        <begin position="310"/>
        <end position="431"/>
    </location>
</feature>
<evidence type="ECO:0000256" key="7">
    <source>
        <dbReference type="SAM" id="Phobius"/>
    </source>
</evidence>
<dbReference type="AlphaFoldDB" id="A0A381X9F4"/>
<comment type="similarity">
    <text evidence="6">Belongs to the ABC-4 integral membrane protein family.</text>
</comment>
<name>A0A381X9F4_9ZZZZ</name>
<evidence type="ECO:0000256" key="6">
    <source>
        <dbReference type="ARBA" id="ARBA00038076"/>
    </source>
</evidence>
<feature type="non-terminal residue" evidence="9">
    <location>
        <position position="1"/>
    </location>
</feature>
<feature type="transmembrane region" description="Helical" evidence="7">
    <location>
        <begin position="476"/>
        <end position="495"/>
    </location>
</feature>
<keyword evidence="2" id="KW-1003">Cell membrane</keyword>
<keyword evidence="3 7" id="KW-0812">Transmembrane</keyword>
<evidence type="ECO:0000259" key="8">
    <source>
        <dbReference type="Pfam" id="PF02687"/>
    </source>
</evidence>
<evidence type="ECO:0000256" key="5">
    <source>
        <dbReference type="ARBA" id="ARBA00023136"/>
    </source>
</evidence>
<reference evidence="9" key="1">
    <citation type="submission" date="2018-05" db="EMBL/GenBank/DDBJ databases">
        <authorList>
            <person name="Lanie J.A."/>
            <person name="Ng W.-L."/>
            <person name="Kazmierczak K.M."/>
            <person name="Andrzejewski T.M."/>
            <person name="Davidsen T.M."/>
            <person name="Wayne K.J."/>
            <person name="Tettelin H."/>
            <person name="Glass J.I."/>
            <person name="Rusch D."/>
            <person name="Podicherti R."/>
            <person name="Tsui H.-C.T."/>
            <person name="Winkler M.E."/>
        </authorList>
    </citation>
    <scope>NUCLEOTIDE SEQUENCE</scope>
</reference>
<dbReference type="GO" id="GO:0005886">
    <property type="term" value="C:plasma membrane"/>
    <property type="evidence" value="ECO:0007669"/>
    <property type="project" value="UniProtKB-SubCell"/>
</dbReference>
<dbReference type="Pfam" id="PF02687">
    <property type="entry name" value="FtsX"/>
    <property type="match status" value="1"/>
</dbReference>
<protein>
    <recommendedName>
        <fullName evidence="8">ABC3 transporter permease C-terminal domain-containing protein</fullName>
    </recommendedName>
</protein>
<dbReference type="EMBL" id="UINC01014375">
    <property type="protein sequence ID" value="SVA61354.1"/>
    <property type="molecule type" value="Genomic_DNA"/>
</dbReference>
<accession>A0A381X9F4</accession>
<evidence type="ECO:0000256" key="1">
    <source>
        <dbReference type="ARBA" id="ARBA00004651"/>
    </source>
</evidence>
<sequence>VFGLTLRNIRGRKLRYVMTTFAVVLGVAFLSTSFFLTDRLRDTFDELAVDITGELDLVVRTSVGEGDRINRLPVPEDLLEVVNADIPGVAAVAPIIQAWGVIPITVGNDGKAKAVTTQGAPQFGLNYFDIEPLTQLYVVDGRPPRWVGPIDDPNTVGEFILDTDTASDNDFEIGKTYTVSGQLGNRQFNLVGVANWRSPDENRSPGASMAAFDERTAQTFLGREGIFDEIQVAVEEGVDPVAVASEIQSRLDVYRDNFEILFMSLPEDQQATLAPYVDARLEVVDATTVTEENRGDFENFINIISYVLLAFAVIAVVVSAFIINNTFSIVLGQRVRELALLRALGATARQVARSVVLEALVVGTVATVAGLISGYVLAIGLRELLESFGFGALPGALPIRGRTVGIAAAVGIGATTLSSLGPALRVRSIAPVAALRDQPGLTPTGLARRLFGGGAVTMVGVVMLAIGMFVEMPTRPVLFLLGIGALASFGGVYLLSPVAARPVANVLGRPIQKLFRIPGRLARENAGRRPRRTAATAAAL</sequence>
<organism evidence="9">
    <name type="scientific">marine metagenome</name>
    <dbReference type="NCBI Taxonomy" id="408172"/>
    <lineage>
        <taxon>unclassified sequences</taxon>
        <taxon>metagenomes</taxon>
        <taxon>ecological metagenomes</taxon>
    </lineage>
</organism>
<feature type="transmembrane region" description="Helical" evidence="7">
    <location>
        <begin position="16"/>
        <end position="36"/>
    </location>
</feature>
<feature type="transmembrane region" description="Helical" evidence="7">
    <location>
        <begin position="351"/>
        <end position="379"/>
    </location>
</feature>
<gene>
    <name evidence="9" type="ORF">METZ01_LOCUS114208</name>
</gene>
<evidence type="ECO:0000313" key="9">
    <source>
        <dbReference type="EMBL" id="SVA61354.1"/>
    </source>
</evidence>
<feature type="transmembrane region" description="Helical" evidence="7">
    <location>
        <begin position="450"/>
        <end position="470"/>
    </location>
</feature>
<proteinExistence type="inferred from homology"/>
<dbReference type="InterPro" id="IPR003838">
    <property type="entry name" value="ABC3_permease_C"/>
</dbReference>
<comment type="subcellular location">
    <subcellularLocation>
        <location evidence="1">Cell membrane</location>
        <topology evidence="1">Multi-pass membrane protein</topology>
    </subcellularLocation>
</comment>
<dbReference type="PANTHER" id="PTHR30572:SF4">
    <property type="entry name" value="ABC TRANSPORTER PERMEASE YTRF"/>
    <property type="match status" value="1"/>
</dbReference>